<feature type="compositionally biased region" description="Basic and acidic residues" evidence="1">
    <location>
        <begin position="133"/>
        <end position="146"/>
    </location>
</feature>
<dbReference type="InterPro" id="IPR016177">
    <property type="entry name" value="DNA-bd_dom_sf"/>
</dbReference>
<evidence type="ECO:0000256" key="1">
    <source>
        <dbReference type="SAM" id="MobiDB-lite"/>
    </source>
</evidence>
<reference evidence="2 3" key="1">
    <citation type="journal article" date="2016" name="Nat. Commun.">
        <title>Thousands of microbial genomes shed light on interconnected biogeochemical processes in an aquifer system.</title>
        <authorList>
            <person name="Anantharaman K."/>
            <person name="Brown C.T."/>
            <person name="Hug L.A."/>
            <person name="Sharon I."/>
            <person name="Castelle C.J."/>
            <person name="Probst A.J."/>
            <person name="Thomas B.C."/>
            <person name="Singh A."/>
            <person name="Wilkins M.J."/>
            <person name="Karaoz U."/>
            <person name="Brodie E.L."/>
            <person name="Williams K.H."/>
            <person name="Hubbard S.S."/>
            <person name="Banfield J.F."/>
        </authorList>
    </citation>
    <scope>NUCLEOTIDE SEQUENCE [LARGE SCALE GENOMIC DNA]</scope>
</reference>
<dbReference type="InterPro" id="IPR036955">
    <property type="entry name" value="AP2/ERF_dom_sf"/>
</dbReference>
<accession>A0A1F6CD20</accession>
<dbReference type="Proteomes" id="UP000178344">
    <property type="component" value="Unassembled WGS sequence"/>
</dbReference>
<protein>
    <recommendedName>
        <fullName evidence="4">AP2/ERF domain-containing protein</fullName>
    </recommendedName>
</protein>
<name>A0A1F6CD20_9BACT</name>
<feature type="region of interest" description="Disordered" evidence="1">
    <location>
        <begin position="121"/>
        <end position="152"/>
    </location>
</feature>
<dbReference type="AlphaFoldDB" id="A0A1F6CD20"/>
<dbReference type="Gene3D" id="3.30.730.10">
    <property type="entry name" value="AP2/ERF domain"/>
    <property type="match status" value="1"/>
</dbReference>
<proteinExistence type="predicted"/>
<gene>
    <name evidence="2" type="ORF">A2671_00815</name>
</gene>
<dbReference type="SUPFAM" id="SSF54171">
    <property type="entry name" value="DNA-binding domain"/>
    <property type="match status" value="1"/>
</dbReference>
<comment type="caution">
    <text evidence="2">The sequence shown here is derived from an EMBL/GenBank/DDBJ whole genome shotgun (WGS) entry which is preliminary data.</text>
</comment>
<dbReference type="GO" id="GO:0003700">
    <property type="term" value="F:DNA-binding transcription factor activity"/>
    <property type="evidence" value="ECO:0007669"/>
    <property type="project" value="InterPro"/>
</dbReference>
<evidence type="ECO:0008006" key="4">
    <source>
        <dbReference type="Google" id="ProtNLM"/>
    </source>
</evidence>
<sequence length="260" mass="29667">MAASHTPSERGGLNLEIPADDLSESIRVFVVRNPGRNFLHVPTPEELAIEPGPGERIIHLTRGYTTIVDAEDYAWLSVHKWTALVQKKHCKIYAVRSGKKAEGALFRTMLYMHREIIEGQRRKKSRALSSQKPVDHKTGNSLDNRRYNLKPGKSKFNQFSRRLRKKSTSRYRGVSLVNTKDAWQARISLNHKAYHLGIFDLDKEIEAARAYDKKARRLLRGLDPRFLALWLNFPDAPEKQTKKIAAKAVVLSSAEADIPF</sequence>
<evidence type="ECO:0000313" key="3">
    <source>
        <dbReference type="Proteomes" id="UP000178344"/>
    </source>
</evidence>
<dbReference type="EMBL" id="MFKQ01000030">
    <property type="protein sequence ID" value="OGG47098.1"/>
    <property type="molecule type" value="Genomic_DNA"/>
</dbReference>
<evidence type="ECO:0000313" key="2">
    <source>
        <dbReference type="EMBL" id="OGG47098.1"/>
    </source>
</evidence>
<dbReference type="GO" id="GO:0003677">
    <property type="term" value="F:DNA binding"/>
    <property type="evidence" value="ECO:0007669"/>
    <property type="project" value="InterPro"/>
</dbReference>
<organism evidence="2 3">
    <name type="scientific">Candidatus Kaiserbacteria bacterium RIFCSPHIGHO2_01_FULL_49_13</name>
    <dbReference type="NCBI Taxonomy" id="1798477"/>
    <lineage>
        <taxon>Bacteria</taxon>
        <taxon>Candidatus Kaiseribacteriota</taxon>
    </lineage>
</organism>